<evidence type="ECO:0000313" key="3">
    <source>
        <dbReference type="Proteomes" id="UP000191672"/>
    </source>
</evidence>
<reference evidence="3" key="1">
    <citation type="journal article" date="2017" name="Nat. Microbiol.">
        <title>Global analysis of biosynthetic gene clusters reveals vast potential of secondary metabolite production in Penicillium species.</title>
        <authorList>
            <person name="Nielsen J.C."/>
            <person name="Grijseels S."/>
            <person name="Prigent S."/>
            <person name="Ji B."/>
            <person name="Dainat J."/>
            <person name="Nielsen K.F."/>
            <person name="Frisvad J.C."/>
            <person name="Workman M."/>
            <person name="Nielsen J."/>
        </authorList>
    </citation>
    <scope>NUCLEOTIDE SEQUENCE [LARGE SCALE GENOMIC DNA]</scope>
    <source>
        <strain evidence="3">IBT 31811</strain>
    </source>
</reference>
<dbReference type="GO" id="GO:0005730">
    <property type="term" value="C:nucleolus"/>
    <property type="evidence" value="ECO:0007669"/>
    <property type="project" value="TreeGrafter"/>
</dbReference>
<gene>
    <name evidence="2" type="ORF">PENANT_c023G10840</name>
</gene>
<feature type="region of interest" description="Disordered" evidence="1">
    <location>
        <begin position="1"/>
        <end position="106"/>
    </location>
</feature>
<dbReference type="STRING" id="416450.A0A1V6PYI7"/>
<dbReference type="Proteomes" id="UP000191672">
    <property type="component" value="Unassembled WGS sequence"/>
</dbReference>
<proteinExistence type="predicted"/>
<feature type="compositionally biased region" description="Basic and acidic residues" evidence="1">
    <location>
        <begin position="51"/>
        <end position="65"/>
    </location>
</feature>
<dbReference type="EMBL" id="MDYN01000023">
    <property type="protein sequence ID" value="OQD82080.1"/>
    <property type="molecule type" value="Genomic_DNA"/>
</dbReference>
<name>A0A1V6PYI7_9EURO</name>
<comment type="caution">
    <text evidence="2">The sequence shown here is derived from an EMBL/GenBank/DDBJ whole genome shotgun (WGS) entry which is preliminary data.</text>
</comment>
<evidence type="ECO:0000313" key="2">
    <source>
        <dbReference type="EMBL" id="OQD82080.1"/>
    </source>
</evidence>
<dbReference type="InterPro" id="IPR013865">
    <property type="entry name" value="FAM32A"/>
</dbReference>
<dbReference type="PANTHER" id="PTHR13282:SF6">
    <property type="entry name" value="PROTEIN FAM32A"/>
    <property type="match status" value="1"/>
</dbReference>
<evidence type="ECO:0008006" key="4">
    <source>
        <dbReference type="Google" id="ProtNLM"/>
    </source>
</evidence>
<sequence length="150" mass="16609">MAGDEYSVGGGKLKLKGSKVSGGRVEKKKKKSSKKDGSASASAPGTPSEIPGDKQKSTVEGDSGRDSTPIESRVGKRDDYDNDDDGDKVEREIGSGKTETERKYEEIRRRRLHERLQREGVKTHKEKVEELNKYLSRLSEHHDMPKIGPG</sequence>
<dbReference type="PANTHER" id="PTHR13282">
    <property type="entry name" value="PROTEIN FAM32A"/>
    <property type="match status" value="1"/>
</dbReference>
<dbReference type="AlphaFoldDB" id="A0A1V6PYI7"/>
<protein>
    <recommendedName>
        <fullName evidence="4">DUF1754-domain-containing protein</fullName>
    </recommendedName>
</protein>
<accession>A0A1V6PYI7</accession>
<evidence type="ECO:0000256" key="1">
    <source>
        <dbReference type="SAM" id="MobiDB-lite"/>
    </source>
</evidence>
<keyword evidence="3" id="KW-1185">Reference proteome</keyword>
<organism evidence="2 3">
    <name type="scientific">Penicillium antarcticum</name>
    <dbReference type="NCBI Taxonomy" id="416450"/>
    <lineage>
        <taxon>Eukaryota</taxon>
        <taxon>Fungi</taxon>
        <taxon>Dikarya</taxon>
        <taxon>Ascomycota</taxon>
        <taxon>Pezizomycotina</taxon>
        <taxon>Eurotiomycetes</taxon>
        <taxon>Eurotiomycetidae</taxon>
        <taxon>Eurotiales</taxon>
        <taxon>Aspergillaceae</taxon>
        <taxon>Penicillium</taxon>
    </lineage>
</organism>
<dbReference type="Pfam" id="PF08555">
    <property type="entry name" value="FAM32A"/>
    <property type="match status" value="1"/>
</dbReference>
<feature type="compositionally biased region" description="Basic and acidic residues" evidence="1">
    <location>
        <begin position="88"/>
        <end position="106"/>
    </location>
</feature>